<sequence length="142" mass="15160">MSTKFTGGCLCGSVRYECSAEPIGMGNCHCRDCQRATGSAYASGLLVPQSAVTITGDVKYYDVIGDSGSTVSRGFCPNCGSLLFSKPPNPELMGILAGSLDDPSWFKPAMDIYTASAQPWDYMNPDLPKFAKMPLMPTDAHT</sequence>
<evidence type="ECO:0000313" key="7">
    <source>
        <dbReference type="Proteomes" id="UP000235036"/>
    </source>
</evidence>
<dbReference type="PROSITE" id="PS51891">
    <property type="entry name" value="CENP_V_GFA"/>
    <property type="match status" value="1"/>
</dbReference>
<proteinExistence type="inferred from homology"/>
<organism evidence="6 7">
    <name type="scientific">Fischerella muscicola CCMEE 5323</name>
    <dbReference type="NCBI Taxonomy" id="2019572"/>
    <lineage>
        <taxon>Bacteria</taxon>
        <taxon>Bacillati</taxon>
        <taxon>Cyanobacteriota</taxon>
        <taxon>Cyanophyceae</taxon>
        <taxon>Nostocales</taxon>
        <taxon>Hapalosiphonaceae</taxon>
        <taxon>Fischerella</taxon>
    </lineage>
</organism>
<dbReference type="AlphaFoldDB" id="A0A2N6JUJ5"/>
<dbReference type="EMBL" id="NRQW01000719">
    <property type="protein sequence ID" value="PLZ81555.1"/>
    <property type="molecule type" value="Genomic_DNA"/>
</dbReference>
<dbReference type="InterPro" id="IPR006913">
    <property type="entry name" value="CENP-V/GFA"/>
</dbReference>
<dbReference type="Gene3D" id="3.90.1590.10">
    <property type="entry name" value="glutathione-dependent formaldehyde- activating enzyme (gfa)"/>
    <property type="match status" value="1"/>
</dbReference>
<dbReference type="RefSeq" id="WP_102205863.1">
    <property type="nucleotide sequence ID" value="NZ_CAWNVR010000153.1"/>
</dbReference>
<comment type="similarity">
    <text evidence="1">Belongs to the Gfa family.</text>
</comment>
<reference evidence="6 7" key="1">
    <citation type="submission" date="2017-08" db="EMBL/GenBank/DDBJ databases">
        <title>Genomes of Fischerella (Mastigocladus) sp. strains.</title>
        <authorList>
            <person name="Miller S.R."/>
        </authorList>
    </citation>
    <scope>NUCLEOTIDE SEQUENCE [LARGE SCALE GENOMIC DNA]</scope>
    <source>
        <strain evidence="6 7">CCMEE 5323</strain>
    </source>
</reference>
<evidence type="ECO:0000256" key="4">
    <source>
        <dbReference type="ARBA" id="ARBA00023239"/>
    </source>
</evidence>
<accession>A0A2N6JUJ5</accession>
<protein>
    <submittedName>
        <fullName evidence="6">Aldehyde-activating protein</fullName>
    </submittedName>
</protein>
<evidence type="ECO:0000259" key="5">
    <source>
        <dbReference type="PROSITE" id="PS51891"/>
    </source>
</evidence>
<comment type="caution">
    <text evidence="6">The sequence shown here is derived from an EMBL/GenBank/DDBJ whole genome shotgun (WGS) entry which is preliminary data.</text>
</comment>
<evidence type="ECO:0000256" key="3">
    <source>
        <dbReference type="ARBA" id="ARBA00022833"/>
    </source>
</evidence>
<evidence type="ECO:0000256" key="1">
    <source>
        <dbReference type="ARBA" id="ARBA00005495"/>
    </source>
</evidence>
<dbReference type="PANTHER" id="PTHR33337:SF40">
    <property type="entry name" value="CENP-V_GFA DOMAIN-CONTAINING PROTEIN-RELATED"/>
    <property type="match status" value="1"/>
</dbReference>
<keyword evidence="7" id="KW-1185">Reference proteome</keyword>
<keyword evidence="3" id="KW-0862">Zinc</keyword>
<dbReference type="Pfam" id="PF04828">
    <property type="entry name" value="GFA"/>
    <property type="match status" value="1"/>
</dbReference>
<dbReference type="GO" id="GO:0046872">
    <property type="term" value="F:metal ion binding"/>
    <property type="evidence" value="ECO:0007669"/>
    <property type="project" value="UniProtKB-KW"/>
</dbReference>
<dbReference type="SUPFAM" id="SSF51316">
    <property type="entry name" value="Mss4-like"/>
    <property type="match status" value="1"/>
</dbReference>
<dbReference type="PANTHER" id="PTHR33337">
    <property type="entry name" value="GFA DOMAIN-CONTAINING PROTEIN"/>
    <property type="match status" value="1"/>
</dbReference>
<feature type="domain" description="CENP-V/GFA" evidence="5">
    <location>
        <begin position="5"/>
        <end position="121"/>
    </location>
</feature>
<keyword evidence="4" id="KW-0456">Lyase</keyword>
<dbReference type="InterPro" id="IPR011057">
    <property type="entry name" value="Mss4-like_sf"/>
</dbReference>
<name>A0A2N6JUJ5_FISMU</name>
<evidence type="ECO:0000313" key="6">
    <source>
        <dbReference type="EMBL" id="PLZ81555.1"/>
    </source>
</evidence>
<dbReference type="GO" id="GO:0016846">
    <property type="term" value="F:carbon-sulfur lyase activity"/>
    <property type="evidence" value="ECO:0007669"/>
    <property type="project" value="InterPro"/>
</dbReference>
<keyword evidence="2" id="KW-0479">Metal-binding</keyword>
<evidence type="ECO:0000256" key="2">
    <source>
        <dbReference type="ARBA" id="ARBA00022723"/>
    </source>
</evidence>
<gene>
    <name evidence="6" type="ORF">CEN44_28540</name>
</gene>
<dbReference type="Proteomes" id="UP000235036">
    <property type="component" value="Unassembled WGS sequence"/>
</dbReference>